<dbReference type="Gene3D" id="3.40.50.300">
    <property type="entry name" value="P-loop containing nucleotide triphosphate hydrolases"/>
    <property type="match status" value="1"/>
</dbReference>
<dbReference type="InterPro" id="IPR027417">
    <property type="entry name" value="P-loop_NTPase"/>
</dbReference>
<dbReference type="GO" id="GO:0009378">
    <property type="term" value="F:four-way junction helicase activity"/>
    <property type="evidence" value="ECO:0007669"/>
    <property type="project" value="TreeGrafter"/>
</dbReference>
<dbReference type="GO" id="GO:0006281">
    <property type="term" value="P:DNA repair"/>
    <property type="evidence" value="ECO:0007669"/>
    <property type="project" value="TreeGrafter"/>
</dbReference>
<dbReference type="PANTHER" id="PTHR13710">
    <property type="entry name" value="DNA HELICASE RECQ FAMILY MEMBER"/>
    <property type="match status" value="1"/>
</dbReference>
<evidence type="ECO:0000259" key="1">
    <source>
        <dbReference type="PROSITE" id="PS51194"/>
    </source>
</evidence>
<dbReference type="Pfam" id="PF00271">
    <property type="entry name" value="Helicase_C"/>
    <property type="match status" value="1"/>
</dbReference>
<dbReference type="GO" id="GO:0043590">
    <property type="term" value="C:bacterial nucleoid"/>
    <property type="evidence" value="ECO:0007669"/>
    <property type="project" value="TreeGrafter"/>
</dbReference>
<dbReference type="SMART" id="SM00490">
    <property type="entry name" value="HELICc"/>
    <property type="match status" value="1"/>
</dbReference>
<dbReference type="GO" id="GO:0006310">
    <property type="term" value="P:DNA recombination"/>
    <property type="evidence" value="ECO:0007669"/>
    <property type="project" value="TreeGrafter"/>
</dbReference>
<name>A0A7G5XN00_9BACT</name>
<dbReference type="KEGG" id="lacs:H4075_19835"/>
<dbReference type="AlphaFoldDB" id="A0A7G5XN00"/>
<dbReference type="PANTHER" id="PTHR13710:SF84">
    <property type="entry name" value="ATP-DEPENDENT DNA HELICASE RECS-RELATED"/>
    <property type="match status" value="1"/>
</dbReference>
<feature type="domain" description="Helicase C-terminal" evidence="1">
    <location>
        <begin position="129"/>
        <end position="309"/>
    </location>
</feature>
<dbReference type="EMBL" id="CP060007">
    <property type="protein sequence ID" value="QNA46853.1"/>
    <property type="molecule type" value="Genomic_DNA"/>
</dbReference>
<dbReference type="GO" id="GO:0043138">
    <property type="term" value="F:3'-5' DNA helicase activity"/>
    <property type="evidence" value="ECO:0007669"/>
    <property type="project" value="TreeGrafter"/>
</dbReference>
<accession>A0A7G5XN00</accession>
<sequence length="828" mass="96540">MGIPVPLFGLTATASYDVLADIQRELSGYGSYQLEEDSLVRFESTIRPEIQFFIEDVSIPNIAYQDIWKLKKALGSAKRKRIFELLDNLPEALQVLNGNTDLLFTQKDWEENHTLTSERAKSIRLENYNPNQFFTQANGGLIFCPHKSGAYGITDQFKPERFGSPVNLEGIFDHVSQRSEIRPGYFMGAGDEQDENSLVIVEESIKNQDLFKKNKLNVMVATKAFGMGIDKPNIRYTIHLNYPGSIESFVQEAGRAGRDRDLAIAYLLINRQTFQIEGETDRLDHDQEINFYFHNNSFKGISKEMAVLDELLTEIYFPDRTAEIENLILQELEVELNCKYWEGGVNKRLYINSGFNSSLGFIDLNTLTINTNNTINQDLSLRVLNLVVNYIRNLNLKVPAWEWIQLSDKEAGIERLLEAKSNGDSYKVEVGFINNHKERIKTLADWIRRILNENRFTDEEMKKIRAKCNNSDDFIEEIQTKYESLTGNKIELRIFFDQLDRKAERPLGETFRRFSAYFNGYRNKQDTERAIYRLTTLGVIDDYTVNFNSNTFTLYGIKKADKEYRHQVEVYLKKFYSEKAAKQRLKEIDKFDEPTYLRKSLHFLIQFVYESIKQKRSNAIKEMRDACIQTIEKGKDGNLFLREYIDLYFNSKYARIGYFFTDEKGNVIPASLTDITENGKSFDLKVVWNFMEYVSSDSTGTEVENTKHLRGACIRMITNSPENYVFRLLNAFTLFMLEFRNKRLMEEAIEQLVIGFEKLAEFEKLEDNLLKRKFEKYYDLVVFKNELLQDWLITHEIEFSFEIITLTRTVKKVSSITNSLKLLNKTLG</sequence>
<gene>
    <name evidence="2" type="ORF">H4075_19835</name>
</gene>
<evidence type="ECO:0000313" key="2">
    <source>
        <dbReference type="EMBL" id="QNA46853.1"/>
    </source>
</evidence>
<dbReference type="Proteomes" id="UP000515344">
    <property type="component" value="Chromosome"/>
</dbReference>
<protein>
    <recommendedName>
        <fullName evidence="1">Helicase C-terminal domain-containing protein</fullName>
    </recommendedName>
</protein>
<dbReference type="PROSITE" id="PS51194">
    <property type="entry name" value="HELICASE_CTER"/>
    <property type="match status" value="1"/>
</dbReference>
<keyword evidence="3" id="KW-1185">Reference proteome</keyword>
<proteinExistence type="predicted"/>
<dbReference type="GO" id="GO:0005737">
    <property type="term" value="C:cytoplasm"/>
    <property type="evidence" value="ECO:0007669"/>
    <property type="project" value="TreeGrafter"/>
</dbReference>
<evidence type="ECO:0000313" key="3">
    <source>
        <dbReference type="Proteomes" id="UP000515344"/>
    </source>
</evidence>
<reference evidence="3" key="1">
    <citation type="submission" date="2020-08" db="EMBL/GenBank/DDBJ databases">
        <title>Lacibacter sp. S13-6-6 genome sequencing.</title>
        <authorList>
            <person name="Jin L."/>
        </authorList>
    </citation>
    <scope>NUCLEOTIDE SEQUENCE [LARGE SCALE GENOMIC DNA]</scope>
    <source>
        <strain evidence="3">S13-6-6</strain>
    </source>
</reference>
<dbReference type="InterPro" id="IPR001650">
    <property type="entry name" value="Helicase_C-like"/>
</dbReference>
<dbReference type="GO" id="GO:0030894">
    <property type="term" value="C:replisome"/>
    <property type="evidence" value="ECO:0007669"/>
    <property type="project" value="TreeGrafter"/>
</dbReference>
<dbReference type="SUPFAM" id="SSF52540">
    <property type="entry name" value="P-loop containing nucleoside triphosphate hydrolases"/>
    <property type="match status" value="1"/>
</dbReference>
<organism evidence="2 3">
    <name type="scientific">Lacibacter sediminis</name>
    <dbReference type="NCBI Taxonomy" id="2760713"/>
    <lineage>
        <taxon>Bacteria</taxon>
        <taxon>Pseudomonadati</taxon>
        <taxon>Bacteroidota</taxon>
        <taxon>Chitinophagia</taxon>
        <taxon>Chitinophagales</taxon>
        <taxon>Chitinophagaceae</taxon>
        <taxon>Lacibacter</taxon>
    </lineage>
</organism>